<protein>
    <submittedName>
        <fullName evidence="1">Uncharacterized protein</fullName>
    </submittedName>
</protein>
<evidence type="ECO:0000313" key="2">
    <source>
        <dbReference type="Proteomes" id="UP000670776"/>
    </source>
</evidence>
<dbReference type="EMBL" id="JAGJCB010000003">
    <property type="protein sequence ID" value="MBP0903236.1"/>
    <property type="molecule type" value="Genomic_DNA"/>
</dbReference>
<accession>A0ABS4BTA7</accession>
<evidence type="ECO:0000313" key="1">
    <source>
        <dbReference type="EMBL" id="MBP0903236.1"/>
    </source>
</evidence>
<name>A0ABS4BTA7_9FLAO</name>
<sequence length="124" mass="14835">MRDENEILAELNEFSSHSDFLIVLLYLVGENLNCSTDQLATRNFRALLNENEITFLFGLWLKNRHRQLTDKTDFKLKAKRVHKLMDNYHLTFLKHFPKPEEFENYHLEFRTNPASVRETVFYGP</sequence>
<comment type="caution">
    <text evidence="1">The sequence shown here is derived from an EMBL/GenBank/DDBJ whole genome shotgun (WGS) entry which is preliminary data.</text>
</comment>
<keyword evidence="2" id="KW-1185">Reference proteome</keyword>
<reference evidence="1 2" key="1">
    <citation type="submission" date="2021-04" db="EMBL/GenBank/DDBJ databases">
        <title>Mariniflexile gromovii gen. nov., sp. nov., a gliding bacterium isolated from the sea urchin Strongylocentrotus intermedius.</title>
        <authorList>
            <person name="Ko S."/>
            <person name="Le V."/>
            <person name="Ahn C.-Y."/>
            <person name="Oh H.-M."/>
        </authorList>
    </citation>
    <scope>NUCLEOTIDE SEQUENCE [LARGE SCALE GENOMIC DNA]</scope>
    <source>
        <strain evidence="1 2">KCTC 12570</strain>
    </source>
</reference>
<gene>
    <name evidence="1" type="ORF">J8H85_05300</name>
</gene>
<dbReference type="Proteomes" id="UP000670776">
    <property type="component" value="Unassembled WGS sequence"/>
</dbReference>
<proteinExistence type="predicted"/>
<organism evidence="1 2">
    <name type="scientific">Mariniflexile gromovii</name>
    <dbReference type="NCBI Taxonomy" id="362523"/>
    <lineage>
        <taxon>Bacteria</taxon>
        <taxon>Pseudomonadati</taxon>
        <taxon>Bacteroidota</taxon>
        <taxon>Flavobacteriia</taxon>
        <taxon>Flavobacteriales</taxon>
        <taxon>Flavobacteriaceae</taxon>
        <taxon>Mariniflexile</taxon>
    </lineage>
</organism>
<dbReference type="RefSeq" id="WP_209653343.1">
    <property type="nucleotide sequence ID" value="NZ_JAGJCB010000003.1"/>
</dbReference>